<proteinExistence type="predicted"/>
<keyword evidence="2" id="KW-1185">Reference proteome</keyword>
<dbReference type="Proteomes" id="UP000649617">
    <property type="component" value="Unassembled WGS sequence"/>
</dbReference>
<organism evidence="1 2">
    <name type="scientific">Symbiodinium pilosum</name>
    <name type="common">Dinoflagellate</name>
    <dbReference type="NCBI Taxonomy" id="2952"/>
    <lineage>
        <taxon>Eukaryota</taxon>
        <taxon>Sar</taxon>
        <taxon>Alveolata</taxon>
        <taxon>Dinophyceae</taxon>
        <taxon>Suessiales</taxon>
        <taxon>Symbiodiniaceae</taxon>
        <taxon>Symbiodinium</taxon>
    </lineage>
</organism>
<dbReference type="OrthoDB" id="407925at2759"/>
<reference evidence="1" key="1">
    <citation type="submission" date="2021-02" db="EMBL/GenBank/DDBJ databases">
        <authorList>
            <person name="Dougan E. K."/>
            <person name="Rhodes N."/>
            <person name="Thang M."/>
            <person name="Chan C."/>
        </authorList>
    </citation>
    <scope>NUCLEOTIDE SEQUENCE</scope>
</reference>
<name>A0A812WXN9_SYMPI</name>
<protein>
    <submittedName>
        <fullName evidence="1">Uncharacterized protein</fullName>
    </submittedName>
</protein>
<sequence length="534" mass="60599">MAAGFWEELSMLGDATEMPSYSFLREATRLQETKHQNALMDLLKKYKLTANIPMTMLDIGNAKHPVLKPSDFISALSRERKLELLLCNHTGIDYQDFWHHWRLLQSDHPVFVHHSRRLRSCIPVWLFADEGTSIKKKAILVLQYQPILGWGSKRAEDVNMRGVSTTTRFLFSVMSGKVYAGKKKKQEPLHDLVSAFATEMGSCFNTPIDVQGVPWTKKLYLICLGLKGDLAALVKLGKLSRNYMRDTATGIGPGICHLCKAGQEGCGWDETDFLPMQRMKTNVPTPWLREPSLISLIPVSPSKKAEFFRLDVFHILLKGVFGDICANAIVTCYDFQMFGNLSLDGLLQHIFEDLLGIKRASNYPKAILSQSWFKGADTSTLCIYLESMLRDMLPIVPESHREYVNLIVAALKNANLFMRTLLHSGLFLLESERNTAIAAGSKVMSFFKRLAGMAYVMQLTRWKLQPKYHYMAEVIFAMEYEKQQDLPSLNPLSTATQLDEDFVGRVAGASRTVSSRATHVRTIERFLLELQLKW</sequence>
<dbReference type="EMBL" id="CAJNIZ010044981">
    <property type="protein sequence ID" value="CAE7707044.1"/>
    <property type="molecule type" value="Genomic_DNA"/>
</dbReference>
<gene>
    <name evidence="1" type="ORF">SPIL2461_LOCUS19970</name>
</gene>
<evidence type="ECO:0000313" key="2">
    <source>
        <dbReference type="Proteomes" id="UP000649617"/>
    </source>
</evidence>
<evidence type="ECO:0000313" key="1">
    <source>
        <dbReference type="EMBL" id="CAE7707044.1"/>
    </source>
</evidence>
<accession>A0A812WXN9</accession>
<dbReference type="AlphaFoldDB" id="A0A812WXN9"/>
<comment type="caution">
    <text evidence="1">The sequence shown here is derived from an EMBL/GenBank/DDBJ whole genome shotgun (WGS) entry which is preliminary data.</text>
</comment>